<dbReference type="EMBL" id="JAMOKX010000005">
    <property type="protein sequence ID" value="MCL9819870.1"/>
    <property type="molecule type" value="Genomic_DNA"/>
</dbReference>
<evidence type="ECO:0000256" key="2">
    <source>
        <dbReference type="ARBA" id="ARBA00022977"/>
    </source>
</evidence>
<reference evidence="4" key="1">
    <citation type="submission" date="2022-06" db="EMBL/GenBank/DDBJ databases">
        <title>Helicobacter colisuis sp. nov.</title>
        <authorList>
            <person name="Papic B."/>
            <person name="Gruntar I."/>
        </authorList>
    </citation>
    <scope>NUCLEOTIDE SEQUENCE</scope>
    <source>
        <strain evidence="4">11154-15</strain>
    </source>
</reference>
<sequence length="188" mass="21435">MRKRIKAYLITDPNLYPSSPLKFYDFYKNILDSHAISFACYRDKESPKPKLFEVFLKLNQNYQIPSLLNSHFEMALEYGFDGLHCNGKQIQQISDAKQKLPLVFFSAHNEQEIREADSYGADGITLSPIFATPNKGKPLGIDFLKTLNLDCYKAKIFALGGIISQKEILEISQIPFCGFASIRYFLSS</sequence>
<dbReference type="SUPFAM" id="SSF51391">
    <property type="entry name" value="Thiamin phosphate synthase"/>
    <property type="match status" value="1"/>
</dbReference>
<comment type="pathway">
    <text evidence="1">Cofactor biosynthesis; thiamine diphosphate biosynthesis.</text>
</comment>
<accession>A0ABT0TW20</accession>
<dbReference type="PANTHER" id="PTHR20857:SF15">
    <property type="entry name" value="THIAMINE-PHOSPHATE SYNTHASE"/>
    <property type="match status" value="1"/>
</dbReference>
<proteinExistence type="predicted"/>
<feature type="domain" description="Thiamine phosphate synthase/TenI" evidence="3">
    <location>
        <begin position="8"/>
        <end position="165"/>
    </location>
</feature>
<evidence type="ECO:0000313" key="5">
    <source>
        <dbReference type="Proteomes" id="UP001057522"/>
    </source>
</evidence>
<dbReference type="RefSeq" id="WP_242098853.1">
    <property type="nucleotide sequence ID" value="NZ_JAMOKX010000005.1"/>
</dbReference>
<dbReference type="CDD" id="cd00564">
    <property type="entry name" value="TMP_TenI"/>
    <property type="match status" value="1"/>
</dbReference>
<keyword evidence="5" id="KW-1185">Reference proteome</keyword>
<protein>
    <submittedName>
        <fullName evidence="4">Thiamine phosphate synthase</fullName>
    </submittedName>
</protein>
<dbReference type="Gene3D" id="3.20.20.70">
    <property type="entry name" value="Aldolase class I"/>
    <property type="match status" value="1"/>
</dbReference>
<dbReference type="InterPro" id="IPR022998">
    <property type="entry name" value="ThiamineP_synth_TenI"/>
</dbReference>
<evidence type="ECO:0000313" key="4">
    <source>
        <dbReference type="EMBL" id="MCL9819870.1"/>
    </source>
</evidence>
<dbReference type="Proteomes" id="UP001057522">
    <property type="component" value="Unassembled WGS sequence"/>
</dbReference>
<evidence type="ECO:0000259" key="3">
    <source>
        <dbReference type="Pfam" id="PF02581"/>
    </source>
</evidence>
<dbReference type="InterPro" id="IPR013785">
    <property type="entry name" value="Aldolase_TIM"/>
</dbReference>
<dbReference type="InterPro" id="IPR036206">
    <property type="entry name" value="ThiamineP_synth_sf"/>
</dbReference>
<keyword evidence="2" id="KW-0784">Thiamine biosynthesis</keyword>
<evidence type="ECO:0000256" key="1">
    <source>
        <dbReference type="ARBA" id="ARBA00004948"/>
    </source>
</evidence>
<name>A0ABT0TW20_9HELI</name>
<gene>
    <name evidence="4" type="ORF">NCR95_06810</name>
</gene>
<dbReference type="PANTHER" id="PTHR20857">
    <property type="entry name" value="THIAMINE-PHOSPHATE PYROPHOSPHORYLASE"/>
    <property type="match status" value="1"/>
</dbReference>
<dbReference type="Pfam" id="PF02581">
    <property type="entry name" value="TMP-TENI"/>
    <property type="match status" value="1"/>
</dbReference>
<organism evidence="4 5">
    <name type="scientific">Helicobacter colisuis</name>
    <dbReference type="NCBI Taxonomy" id="2949739"/>
    <lineage>
        <taxon>Bacteria</taxon>
        <taxon>Pseudomonadati</taxon>
        <taxon>Campylobacterota</taxon>
        <taxon>Epsilonproteobacteria</taxon>
        <taxon>Campylobacterales</taxon>
        <taxon>Helicobacteraceae</taxon>
        <taxon>Helicobacter</taxon>
    </lineage>
</organism>
<comment type="caution">
    <text evidence="4">The sequence shown here is derived from an EMBL/GenBank/DDBJ whole genome shotgun (WGS) entry which is preliminary data.</text>
</comment>